<protein>
    <submittedName>
        <fullName evidence="4">Transcriptional regulator with XRE-family HTH domain</fullName>
    </submittedName>
</protein>
<dbReference type="EMBL" id="JAUSUR010000002">
    <property type="protein sequence ID" value="MDQ0360662.1"/>
    <property type="molecule type" value="Genomic_DNA"/>
</dbReference>
<evidence type="ECO:0000256" key="2">
    <source>
        <dbReference type="SAM" id="Phobius"/>
    </source>
</evidence>
<sequence>MNIANQLKTFRSSRQISQDELADIIHVSRQTISSWENNRSYPDIHSLILLSEFYEVSLDELVKGDITMMKEKLEIRKMNRLSYLMLTCFCMMVVTMPIGANFGTLYFLIPLFFMISMLIISLRLEKLKKEKNIQTYEEILNYIETGALPNPNKTKSRKKIIIERILFAVGSAVVAFVLVYTFMKIF</sequence>
<feature type="transmembrane region" description="Helical" evidence="2">
    <location>
        <begin position="81"/>
        <end position="99"/>
    </location>
</feature>
<dbReference type="PANTHER" id="PTHR46558:SF4">
    <property type="entry name" value="DNA-BIDING PHAGE PROTEIN"/>
    <property type="match status" value="1"/>
</dbReference>
<dbReference type="PANTHER" id="PTHR46558">
    <property type="entry name" value="TRACRIPTIONAL REGULATORY PROTEIN-RELATED-RELATED"/>
    <property type="match status" value="1"/>
</dbReference>
<keyword evidence="1" id="KW-0238">DNA-binding</keyword>
<dbReference type="SMART" id="SM00530">
    <property type="entry name" value="HTH_XRE"/>
    <property type="match status" value="1"/>
</dbReference>
<proteinExistence type="predicted"/>
<reference evidence="4 5" key="1">
    <citation type="submission" date="2023-07" db="EMBL/GenBank/DDBJ databases">
        <title>Genomic Encyclopedia of Type Strains, Phase IV (KMG-IV): sequencing the most valuable type-strain genomes for metagenomic binning, comparative biology and taxonomic classification.</title>
        <authorList>
            <person name="Goeker M."/>
        </authorList>
    </citation>
    <scope>NUCLEOTIDE SEQUENCE [LARGE SCALE GENOMIC DNA]</scope>
    <source>
        <strain evidence="4 5">DSM 16784</strain>
    </source>
</reference>
<evidence type="ECO:0000259" key="3">
    <source>
        <dbReference type="PROSITE" id="PS50943"/>
    </source>
</evidence>
<dbReference type="Proteomes" id="UP001230220">
    <property type="component" value="Unassembled WGS sequence"/>
</dbReference>
<dbReference type="RefSeq" id="WP_307406739.1">
    <property type="nucleotide sequence ID" value="NZ_JAUSUR010000002.1"/>
</dbReference>
<name>A0ABU0E1A4_9FIRM</name>
<dbReference type="PROSITE" id="PS50943">
    <property type="entry name" value="HTH_CROC1"/>
    <property type="match status" value="1"/>
</dbReference>
<accession>A0ABU0E1A4</accession>
<feature type="transmembrane region" description="Helical" evidence="2">
    <location>
        <begin position="105"/>
        <end position="124"/>
    </location>
</feature>
<dbReference type="InterPro" id="IPR010982">
    <property type="entry name" value="Lambda_DNA-bd_dom_sf"/>
</dbReference>
<dbReference type="SUPFAM" id="SSF47413">
    <property type="entry name" value="lambda repressor-like DNA-binding domains"/>
    <property type="match status" value="1"/>
</dbReference>
<feature type="transmembrane region" description="Helical" evidence="2">
    <location>
        <begin position="165"/>
        <end position="183"/>
    </location>
</feature>
<dbReference type="CDD" id="cd00093">
    <property type="entry name" value="HTH_XRE"/>
    <property type="match status" value="1"/>
</dbReference>
<dbReference type="Pfam" id="PF01381">
    <property type="entry name" value="HTH_3"/>
    <property type="match status" value="1"/>
</dbReference>
<keyword evidence="2" id="KW-0472">Membrane</keyword>
<comment type="caution">
    <text evidence="4">The sequence shown here is derived from an EMBL/GenBank/DDBJ whole genome shotgun (WGS) entry which is preliminary data.</text>
</comment>
<dbReference type="Gene3D" id="1.10.260.40">
    <property type="entry name" value="lambda repressor-like DNA-binding domains"/>
    <property type="match status" value="1"/>
</dbReference>
<gene>
    <name evidence="4" type="ORF">J2S15_001407</name>
</gene>
<feature type="domain" description="HTH cro/C1-type" evidence="3">
    <location>
        <begin position="7"/>
        <end position="61"/>
    </location>
</feature>
<keyword evidence="2" id="KW-0812">Transmembrane</keyword>
<keyword evidence="5" id="KW-1185">Reference proteome</keyword>
<organism evidence="4 5">
    <name type="scientific">Breznakia pachnodae</name>
    <dbReference type="NCBI Taxonomy" id="265178"/>
    <lineage>
        <taxon>Bacteria</taxon>
        <taxon>Bacillati</taxon>
        <taxon>Bacillota</taxon>
        <taxon>Erysipelotrichia</taxon>
        <taxon>Erysipelotrichales</taxon>
        <taxon>Erysipelotrichaceae</taxon>
        <taxon>Breznakia</taxon>
    </lineage>
</organism>
<evidence type="ECO:0000313" key="5">
    <source>
        <dbReference type="Proteomes" id="UP001230220"/>
    </source>
</evidence>
<keyword evidence="2" id="KW-1133">Transmembrane helix</keyword>
<evidence type="ECO:0000313" key="4">
    <source>
        <dbReference type="EMBL" id="MDQ0360662.1"/>
    </source>
</evidence>
<dbReference type="InterPro" id="IPR001387">
    <property type="entry name" value="Cro/C1-type_HTH"/>
</dbReference>
<evidence type="ECO:0000256" key="1">
    <source>
        <dbReference type="ARBA" id="ARBA00023125"/>
    </source>
</evidence>